<evidence type="ECO:0000313" key="2">
    <source>
        <dbReference type="EMBL" id="KAK9844559.1"/>
    </source>
</evidence>
<feature type="compositionally biased region" description="Basic and acidic residues" evidence="1">
    <location>
        <begin position="234"/>
        <end position="249"/>
    </location>
</feature>
<feature type="compositionally biased region" description="Polar residues" evidence="1">
    <location>
        <begin position="250"/>
        <end position="262"/>
    </location>
</feature>
<accession>A0AAW1SE63</accession>
<evidence type="ECO:0000256" key="1">
    <source>
        <dbReference type="SAM" id="MobiDB-lite"/>
    </source>
</evidence>
<dbReference type="AlphaFoldDB" id="A0AAW1SE63"/>
<feature type="region of interest" description="Disordered" evidence="1">
    <location>
        <begin position="1"/>
        <end position="22"/>
    </location>
</feature>
<organism evidence="2 3">
    <name type="scientific">Apatococcus lobatus</name>
    <dbReference type="NCBI Taxonomy" id="904363"/>
    <lineage>
        <taxon>Eukaryota</taxon>
        <taxon>Viridiplantae</taxon>
        <taxon>Chlorophyta</taxon>
        <taxon>core chlorophytes</taxon>
        <taxon>Trebouxiophyceae</taxon>
        <taxon>Chlorellales</taxon>
        <taxon>Chlorellaceae</taxon>
        <taxon>Apatococcus</taxon>
    </lineage>
</organism>
<keyword evidence="3" id="KW-1185">Reference proteome</keyword>
<reference evidence="2 3" key="1">
    <citation type="journal article" date="2024" name="Nat. Commun.">
        <title>Phylogenomics reveals the evolutionary origins of lichenization in chlorophyte algae.</title>
        <authorList>
            <person name="Puginier C."/>
            <person name="Libourel C."/>
            <person name="Otte J."/>
            <person name="Skaloud P."/>
            <person name="Haon M."/>
            <person name="Grisel S."/>
            <person name="Petersen M."/>
            <person name="Berrin J.G."/>
            <person name="Delaux P.M."/>
            <person name="Dal Grande F."/>
            <person name="Keller J."/>
        </authorList>
    </citation>
    <scope>NUCLEOTIDE SEQUENCE [LARGE SCALE GENOMIC DNA]</scope>
    <source>
        <strain evidence="2 3">SAG 2145</strain>
    </source>
</reference>
<gene>
    <name evidence="2" type="ORF">WJX74_004041</name>
</gene>
<feature type="region of interest" description="Disordered" evidence="1">
    <location>
        <begin position="162"/>
        <end position="189"/>
    </location>
</feature>
<protein>
    <submittedName>
        <fullName evidence="2">Uncharacterized protein</fullName>
    </submittedName>
</protein>
<comment type="caution">
    <text evidence="2">The sequence shown here is derived from an EMBL/GenBank/DDBJ whole genome shotgun (WGS) entry which is preliminary data.</text>
</comment>
<dbReference type="Proteomes" id="UP001438707">
    <property type="component" value="Unassembled WGS sequence"/>
</dbReference>
<evidence type="ECO:0000313" key="3">
    <source>
        <dbReference type="Proteomes" id="UP001438707"/>
    </source>
</evidence>
<feature type="compositionally biased region" description="Low complexity" evidence="1">
    <location>
        <begin position="168"/>
        <end position="181"/>
    </location>
</feature>
<feature type="compositionally biased region" description="Basic residues" evidence="1">
    <location>
        <begin position="557"/>
        <end position="573"/>
    </location>
</feature>
<sequence>MEPIEDWASRCEETRAPSADLSDTRLASHLQAELHRQKNRAQWPVQLVPRAMIFSSSQTTQTSTTTNACIDLPYSLGKVEPKATSFAAGPYMRQAPSETPARREAIRGQEAIRRRRAQAAGQQPCLGKRTFDQYAAGMHASPPTEKSHAPAAKARKVALFRNEPGLPSPRTAASRTTPAASQWHSHGHATMHQTWAAGLVVRPTHHDQAPYFEAATPGIREPKRCLAPSGARQPPRDSQPRRTSPESHTKMQQSNMALPSQQRTLACSHGPLMSGVGVQHAEVALPRQDQPSYSPKLLQQMRDFEDCCAYFGLIQPEQDMVKTSPACPSSPEPKIRDPLTAAQIEADGQDLGARLPANFHPNFQQLEFESEAAELAAINVALVATRQIEGELYIPPHNRKYGQMATEHWRPGPAHKQAWAVAGCTTAAPVLTGPEAMDLDRLDFESLRYEATKEDLDVIEPTIPIYNARQAQLRNQVIRGQAPGFQRWGAKGPRKDCGHARPISAGGPPQAARSWGAARPRTCREHASLPAGPTGVVKKSLKPKAAATGGSGTQRPGKPKGKGKPKAKGKGKVKPVMPGNI</sequence>
<name>A0AAW1SE63_9CHLO</name>
<proteinExistence type="predicted"/>
<dbReference type="EMBL" id="JALJOS010000001">
    <property type="protein sequence ID" value="KAK9844559.1"/>
    <property type="molecule type" value="Genomic_DNA"/>
</dbReference>
<feature type="region of interest" description="Disordered" evidence="1">
    <location>
        <begin position="522"/>
        <end position="581"/>
    </location>
</feature>
<feature type="region of interest" description="Disordered" evidence="1">
    <location>
        <begin position="214"/>
        <end position="262"/>
    </location>
</feature>